<proteinExistence type="predicted"/>
<dbReference type="Proteomes" id="UP000238348">
    <property type="component" value="Chromosome"/>
</dbReference>
<dbReference type="AlphaFoldDB" id="A0A2L0F3K7"/>
<sequence length="188" mass="19803">MARDRGISLEEFARLRALLDSGQPKPEVLAAVGLDGSRWSEVEEAWLASLADDLERGESSSVRAFEGAYRLAWAERGGRHEAPATPLVDAVAGEPDAESDGTSTALLSAAAFSPREVLPFQRGVEQPRAVAGEERPGGPHMPEVGAVPDPSATQLLPGFTGAAPEEETLPLSSNTLLPDAAVPFRRAP</sequence>
<name>A0A2L0F3K7_SORCE</name>
<dbReference type="RefSeq" id="WP_104984421.1">
    <property type="nucleotide sequence ID" value="NZ_CP012673.1"/>
</dbReference>
<dbReference type="EMBL" id="CP012673">
    <property type="protein sequence ID" value="AUX46168.1"/>
    <property type="molecule type" value="Genomic_DNA"/>
</dbReference>
<protein>
    <submittedName>
        <fullName evidence="2">Uncharacterized protein</fullName>
    </submittedName>
</protein>
<gene>
    <name evidence="2" type="ORF">SOCE26_076730</name>
</gene>
<feature type="region of interest" description="Disordered" evidence="1">
    <location>
        <begin position="122"/>
        <end position="174"/>
    </location>
</feature>
<accession>A0A2L0F3K7</accession>
<evidence type="ECO:0000313" key="3">
    <source>
        <dbReference type="Proteomes" id="UP000238348"/>
    </source>
</evidence>
<organism evidence="2 3">
    <name type="scientific">Sorangium cellulosum</name>
    <name type="common">Polyangium cellulosum</name>
    <dbReference type="NCBI Taxonomy" id="56"/>
    <lineage>
        <taxon>Bacteria</taxon>
        <taxon>Pseudomonadati</taxon>
        <taxon>Myxococcota</taxon>
        <taxon>Polyangia</taxon>
        <taxon>Polyangiales</taxon>
        <taxon>Polyangiaceae</taxon>
        <taxon>Sorangium</taxon>
    </lineage>
</organism>
<evidence type="ECO:0000256" key="1">
    <source>
        <dbReference type="SAM" id="MobiDB-lite"/>
    </source>
</evidence>
<reference evidence="2 3" key="1">
    <citation type="submission" date="2015-09" db="EMBL/GenBank/DDBJ databases">
        <title>Sorangium comparison.</title>
        <authorList>
            <person name="Zaburannyi N."/>
            <person name="Bunk B."/>
            <person name="Overmann J."/>
            <person name="Mueller R."/>
        </authorList>
    </citation>
    <scope>NUCLEOTIDE SEQUENCE [LARGE SCALE GENOMIC DNA]</scope>
    <source>
        <strain evidence="2 3">So ce26</strain>
    </source>
</reference>
<evidence type="ECO:0000313" key="2">
    <source>
        <dbReference type="EMBL" id="AUX46168.1"/>
    </source>
</evidence>